<dbReference type="Proteomes" id="UP000467700">
    <property type="component" value="Unassembled WGS sequence"/>
</dbReference>
<evidence type="ECO:0000313" key="3">
    <source>
        <dbReference type="Proteomes" id="UP000467700"/>
    </source>
</evidence>
<dbReference type="Gene3D" id="3.90.1140.10">
    <property type="entry name" value="Cyclic phosphodiesterase"/>
    <property type="match status" value="1"/>
</dbReference>
<proteinExistence type="predicted"/>
<dbReference type="AlphaFoldDB" id="A0A8S0XUL4"/>
<comment type="caution">
    <text evidence="2">The sequence shown here is derived from an EMBL/GenBank/DDBJ whole genome shotgun (WGS) entry which is preliminary data.</text>
</comment>
<accession>A0A8S0XUL4</accession>
<reference evidence="2 3" key="1">
    <citation type="submission" date="2020-01" db="EMBL/GenBank/DDBJ databases">
        <authorList>
            <person name="Gupta K D."/>
        </authorList>
    </citation>
    <scope>NUCLEOTIDE SEQUENCE [LARGE SCALE GENOMIC DNA]</scope>
</reference>
<gene>
    <name evidence="2" type="ORF">AAE3_LOCUS8345</name>
</gene>
<name>A0A8S0XUL4_CYCAE</name>
<keyword evidence="3" id="KW-1185">Reference proteome</keyword>
<sequence length="181" mass="19771">MKLEAVCDLIHRTFKEAEYITDTRPLKLHCTILNASHRKPIRRMPFCYSDILSSGACDLIRAPDTLPAEQLSTSATIKAESAPEEGQSSGLEDIIVDDPTPTATRPQDKPCSVGPDTRETRPSKPRRVPLVIPPPLPINLGTYDVREVQLWVMGSRGPDGGYVSLGGVSLGETSSDKRAMM</sequence>
<feature type="region of interest" description="Disordered" evidence="1">
    <location>
        <begin position="76"/>
        <end position="130"/>
    </location>
</feature>
<evidence type="ECO:0000256" key="1">
    <source>
        <dbReference type="SAM" id="MobiDB-lite"/>
    </source>
</evidence>
<protein>
    <submittedName>
        <fullName evidence="2">Uncharacterized protein</fullName>
    </submittedName>
</protein>
<evidence type="ECO:0000313" key="2">
    <source>
        <dbReference type="EMBL" id="CAA7266131.1"/>
    </source>
</evidence>
<dbReference type="EMBL" id="CACVBS010000052">
    <property type="protein sequence ID" value="CAA7266131.1"/>
    <property type="molecule type" value="Genomic_DNA"/>
</dbReference>
<dbReference type="OrthoDB" id="277832at2759"/>
<organism evidence="2 3">
    <name type="scientific">Cyclocybe aegerita</name>
    <name type="common">Black poplar mushroom</name>
    <name type="synonym">Agrocybe aegerita</name>
    <dbReference type="NCBI Taxonomy" id="1973307"/>
    <lineage>
        <taxon>Eukaryota</taxon>
        <taxon>Fungi</taxon>
        <taxon>Dikarya</taxon>
        <taxon>Basidiomycota</taxon>
        <taxon>Agaricomycotina</taxon>
        <taxon>Agaricomycetes</taxon>
        <taxon>Agaricomycetidae</taxon>
        <taxon>Agaricales</taxon>
        <taxon>Agaricineae</taxon>
        <taxon>Bolbitiaceae</taxon>
        <taxon>Cyclocybe</taxon>
    </lineage>
</organism>